<keyword evidence="5 8" id="KW-1133">Transmembrane helix</keyword>
<dbReference type="SUPFAM" id="SSF103473">
    <property type="entry name" value="MFS general substrate transporter"/>
    <property type="match status" value="1"/>
</dbReference>
<dbReference type="Proteomes" id="UP000233524">
    <property type="component" value="Unassembled WGS sequence"/>
</dbReference>
<feature type="transmembrane region" description="Helical" evidence="8">
    <location>
        <begin position="491"/>
        <end position="510"/>
    </location>
</feature>
<evidence type="ECO:0000256" key="2">
    <source>
        <dbReference type="ARBA" id="ARBA00008335"/>
    </source>
</evidence>
<evidence type="ECO:0008006" key="11">
    <source>
        <dbReference type="Google" id="ProtNLM"/>
    </source>
</evidence>
<dbReference type="VEuPathDB" id="FungiDB:jhhlp_004877"/>
<feature type="transmembrane region" description="Helical" evidence="8">
    <location>
        <begin position="83"/>
        <end position="101"/>
    </location>
</feature>
<evidence type="ECO:0000256" key="8">
    <source>
        <dbReference type="SAM" id="Phobius"/>
    </source>
</evidence>
<feature type="transmembrane region" description="Helical" evidence="8">
    <location>
        <begin position="152"/>
        <end position="173"/>
    </location>
</feature>
<feature type="region of interest" description="Disordered" evidence="7">
    <location>
        <begin position="15"/>
        <end position="42"/>
    </location>
</feature>
<evidence type="ECO:0000313" key="9">
    <source>
        <dbReference type="EMBL" id="PKS08493.1"/>
    </source>
</evidence>
<keyword evidence="6 8" id="KW-0472">Membrane</keyword>
<keyword evidence="3" id="KW-0813">Transport</keyword>
<dbReference type="OrthoDB" id="4078873at2759"/>
<keyword evidence="4 8" id="KW-0812">Transmembrane</keyword>
<evidence type="ECO:0000256" key="6">
    <source>
        <dbReference type="ARBA" id="ARBA00023136"/>
    </source>
</evidence>
<feature type="transmembrane region" description="Helical" evidence="8">
    <location>
        <begin position="327"/>
        <end position="347"/>
    </location>
</feature>
<feature type="transmembrane region" description="Helical" evidence="8">
    <location>
        <begin position="359"/>
        <end position="378"/>
    </location>
</feature>
<dbReference type="InterPro" id="IPR011701">
    <property type="entry name" value="MFS"/>
</dbReference>
<proteinExistence type="inferred from homology"/>
<feature type="transmembrane region" description="Helical" evidence="8">
    <location>
        <begin position="273"/>
        <end position="293"/>
    </location>
</feature>
<keyword evidence="10" id="KW-1185">Reference proteome</keyword>
<feature type="transmembrane region" description="Helical" evidence="8">
    <location>
        <begin position="398"/>
        <end position="420"/>
    </location>
</feature>
<dbReference type="PANTHER" id="PTHR23501:SF107">
    <property type="entry name" value="TRANSPORTER, PUTATIVE (AFU_ORTHOLOGUE AFUA_7G04730)-RELATED"/>
    <property type="match status" value="1"/>
</dbReference>
<organism evidence="9 10">
    <name type="scientific">Lomentospora prolificans</name>
    <dbReference type="NCBI Taxonomy" id="41688"/>
    <lineage>
        <taxon>Eukaryota</taxon>
        <taxon>Fungi</taxon>
        <taxon>Dikarya</taxon>
        <taxon>Ascomycota</taxon>
        <taxon>Pezizomycotina</taxon>
        <taxon>Sordariomycetes</taxon>
        <taxon>Hypocreomycetidae</taxon>
        <taxon>Microascales</taxon>
        <taxon>Microascaceae</taxon>
        <taxon>Lomentospora</taxon>
    </lineage>
</organism>
<comment type="similarity">
    <text evidence="2">Belongs to the major facilitator superfamily.</text>
</comment>
<dbReference type="EMBL" id="NLAX01000095">
    <property type="protein sequence ID" value="PKS08493.1"/>
    <property type="molecule type" value="Genomic_DNA"/>
</dbReference>
<feature type="transmembrane region" description="Helical" evidence="8">
    <location>
        <begin position="531"/>
        <end position="551"/>
    </location>
</feature>
<evidence type="ECO:0000313" key="10">
    <source>
        <dbReference type="Proteomes" id="UP000233524"/>
    </source>
</evidence>
<sequence>MGILNTVRGRKDIHAAPAVTPRDRTTEKELGVGAADSECSPNVSDDNLARAEKEIHTHPTEVTEGATLGVAKAEAAALVWSKYVVWAVYAWYVPFLYLALLQCTYMKACINAQSLVINALPIRIWICYLILALHSSIGVNVLYYAYSNFQDASQVSTASILASIVGGVLRLPIGKVLTLWGRAEALTVSTIIFVVAIIIMASCNGPQSYAAGYTLYWVGYDAIYLILEIFIADTSGIRNRAFAFAFSTTPFICTAFTGPLAATSFLKTSGWRWAYGAFAIIMPCVFAPLAIVFKVYERKAAKLGIYKKANKSGRTIMQSIVHYIHEFDVIGAILLMAAFVLFLLPFSLQTYGRSQYHEASFIAPVVVGFCMFFVFAAWEKWFARVHFIPYDLLRDPTCLGACCLAAILFFSFYSWDLYYYYFVMLVYNLDTTMTGYMTQIYNVGSCFWSVVFGLWIRFVKEFKYTCLGFALPLMILGAGLMIHFRGDGDDIGYIIMCQIFIAFAGGMLVIGQQMAVMCASDRNNLPIMLSVLSLSSSLGGAVGYAVSGAIYTNTFPDGLRKALPADKQDLWADIYAGGYLAQMTYAPGTPERDAINFAYGYSQKYGCIAATAILALAIPAVASWKHYRVDKQQNKGTVI</sequence>
<dbReference type="Gene3D" id="1.20.1250.20">
    <property type="entry name" value="MFS general substrate transporter like domains"/>
    <property type="match status" value="2"/>
</dbReference>
<gene>
    <name evidence="9" type="ORF">jhhlp_004877</name>
</gene>
<feature type="transmembrane region" description="Helical" evidence="8">
    <location>
        <begin position="440"/>
        <end position="459"/>
    </location>
</feature>
<feature type="transmembrane region" description="Helical" evidence="8">
    <location>
        <begin position="185"/>
        <end position="202"/>
    </location>
</feature>
<dbReference type="InterPro" id="IPR036259">
    <property type="entry name" value="MFS_trans_sf"/>
</dbReference>
<name>A0A2N3N7S0_9PEZI</name>
<dbReference type="AlphaFoldDB" id="A0A2N3N7S0"/>
<feature type="transmembrane region" description="Helical" evidence="8">
    <location>
        <begin position="466"/>
        <end position="485"/>
    </location>
</feature>
<evidence type="ECO:0000256" key="4">
    <source>
        <dbReference type="ARBA" id="ARBA00022692"/>
    </source>
</evidence>
<dbReference type="GO" id="GO:0005886">
    <property type="term" value="C:plasma membrane"/>
    <property type="evidence" value="ECO:0007669"/>
    <property type="project" value="TreeGrafter"/>
</dbReference>
<accession>A0A2N3N7S0</accession>
<protein>
    <recommendedName>
        <fullName evidence="11">Major facilitator superfamily (MFS) profile domain-containing protein</fullName>
    </recommendedName>
</protein>
<comment type="subcellular location">
    <subcellularLocation>
        <location evidence="1">Membrane</location>
        <topology evidence="1">Multi-pass membrane protein</topology>
    </subcellularLocation>
</comment>
<feature type="transmembrane region" description="Helical" evidence="8">
    <location>
        <begin position="214"/>
        <end position="232"/>
    </location>
</feature>
<dbReference type="FunFam" id="1.20.1250.20:FF:000284">
    <property type="entry name" value="Siderophore iron transporter mirB"/>
    <property type="match status" value="1"/>
</dbReference>
<feature type="compositionally biased region" description="Basic and acidic residues" evidence="7">
    <location>
        <begin position="21"/>
        <end position="30"/>
    </location>
</feature>
<dbReference type="GO" id="GO:0022857">
    <property type="term" value="F:transmembrane transporter activity"/>
    <property type="evidence" value="ECO:0007669"/>
    <property type="project" value="InterPro"/>
</dbReference>
<feature type="transmembrane region" description="Helical" evidence="8">
    <location>
        <begin position="122"/>
        <end position="146"/>
    </location>
</feature>
<evidence type="ECO:0000256" key="3">
    <source>
        <dbReference type="ARBA" id="ARBA00022448"/>
    </source>
</evidence>
<dbReference type="Pfam" id="PF07690">
    <property type="entry name" value="MFS_1"/>
    <property type="match status" value="1"/>
</dbReference>
<evidence type="ECO:0000256" key="5">
    <source>
        <dbReference type="ARBA" id="ARBA00022989"/>
    </source>
</evidence>
<evidence type="ECO:0000256" key="7">
    <source>
        <dbReference type="SAM" id="MobiDB-lite"/>
    </source>
</evidence>
<reference evidence="9 10" key="1">
    <citation type="journal article" date="2017" name="G3 (Bethesda)">
        <title>First Draft Genome Sequence of the Pathogenic Fungus Lomentospora prolificans (Formerly Scedosporium prolificans).</title>
        <authorList>
            <person name="Luo R."/>
            <person name="Zimin A."/>
            <person name="Workman R."/>
            <person name="Fan Y."/>
            <person name="Pertea G."/>
            <person name="Grossman N."/>
            <person name="Wear M.P."/>
            <person name="Jia B."/>
            <person name="Miller H."/>
            <person name="Casadevall A."/>
            <person name="Timp W."/>
            <person name="Zhang S.X."/>
            <person name="Salzberg S.L."/>
        </authorList>
    </citation>
    <scope>NUCLEOTIDE SEQUENCE [LARGE SCALE GENOMIC DNA]</scope>
    <source>
        <strain evidence="9 10">JHH-5317</strain>
    </source>
</reference>
<evidence type="ECO:0000256" key="1">
    <source>
        <dbReference type="ARBA" id="ARBA00004141"/>
    </source>
</evidence>
<feature type="transmembrane region" description="Helical" evidence="8">
    <location>
        <begin position="603"/>
        <end position="624"/>
    </location>
</feature>
<feature type="transmembrane region" description="Helical" evidence="8">
    <location>
        <begin position="241"/>
        <end position="261"/>
    </location>
</feature>
<comment type="caution">
    <text evidence="9">The sequence shown here is derived from an EMBL/GenBank/DDBJ whole genome shotgun (WGS) entry which is preliminary data.</text>
</comment>
<dbReference type="InParanoid" id="A0A2N3N7S0"/>
<dbReference type="PANTHER" id="PTHR23501">
    <property type="entry name" value="MAJOR FACILITATOR SUPERFAMILY"/>
    <property type="match status" value="1"/>
</dbReference>